<keyword evidence="1" id="KW-0472">Membrane</keyword>
<dbReference type="OrthoDB" id="9771237at2"/>
<feature type="domain" description="FecR protein" evidence="2">
    <location>
        <begin position="142"/>
        <end position="232"/>
    </location>
</feature>
<dbReference type="Gene3D" id="2.60.120.1440">
    <property type="match status" value="1"/>
</dbReference>
<dbReference type="Proteomes" id="UP000316093">
    <property type="component" value="Chromosome"/>
</dbReference>
<dbReference type="KEGG" id="lpy:FIV34_11055"/>
<dbReference type="Pfam" id="PF04773">
    <property type="entry name" value="FecR"/>
    <property type="match status" value="1"/>
</dbReference>
<sequence length="352" mass="38338">MDDDLRQAAARRITEEAAQWLLANREGLDESSRDAFLAWLRHSPAHVGEYMAIVQWHEEMREAAGREPLDTPALVEMAAAEPAVVPLRPHTSVPSRFNPRHAVTPRRRHWPWAAAASIAAVTFAALMAWHAHAPVLAAGTVYSAPADATRSLTLSDGSRIQLDRGSAIRVHLDDQRRDIAVLGGTLLIDVGHASSAPLSVTLGRTVLRDIGTVFQVSNHANSSDVTVLSGRVDVLAPRDGTQDVVAHLQGGQGATLDADGTLTRLIPRSDLTQDLAWLPAEIDFRDTPIAEVARRFNDYGQAPLLIEDMSLGQMRISGRFHARDPAGFVAYLQTLPGVKVRRDAEGVHVHRL</sequence>
<dbReference type="Pfam" id="PF16220">
    <property type="entry name" value="DUF4880"/>
    <property type="match status" value="1"/>
</dbReference>
<dbReference type="PANTHER" id="PTHR30273:SF2">
    <property type="entry name" value="PROTEIN FECR"/>
    <property type="match status" value="1"/>
</dbReference>
<evidence type="ECO:0000313" key="5">
    <source>
        <dbReference type="Proteomes" id="UP000316093"/>
    </source>
</evidence>
<protein>
    <submittedName>
        <fullName evidence="4">DUF4880 domain-containing protein</fullName>
    </submittedName>
</protein>
<gene>
    <name evidence="4" type="ORF">FIV34_11055</name>
</gene>
<evidence type="ECO:0000259" key="3">
    <source>
        <dbReference type="Pfam" id="PF16220"/>
    </source>
</evidence>
<dbReference type="RefSeq" id="WP_139982669.1">
    <property type="nucleotide sequence ID" value="NZ_CP041046.1"/>
</dbReference>
<dbReference type="InterPro" id="IPR032623">
    <property type="entry name" value="FecR_N"/>
</dbReference>
<dbReference type="InterPro" id="IPR012373">
    <property type="entry name" value="Ferrdict_sens_TM"/>
</dbReference>
<name>A0A4Y5Z348_9GAMM</name>
<dbReference type="PIRSF" id="PIRSF018266">
    <property type="entry name" value="FecR"/>
    <property type="match status" value="1"/>
</dbReference>
<keyword evidence="5" id="KW-1185">Reference proteome</keyword>
<keyword evidence="1" id="KW-0812">Transmembrane</keyword>
<organism evidence="4 5">
    <name type="scientific">Luteibacter pinisoli</name>
    <dbReference type="NCBI Taxonomy" id="2589080"/>
    <lineage>
        <taxon>Bacteria</taxon>
        <taxon>Pseudomonadati</taxon>
        <taxon>Pseudomonadota</taxon>
        <taxon>Gammaproteobacteria</taxon>
        <taxon>Lysobacterales</taxon>
        <taxon>Rhodanobacteraceae</taxon>
        <taxon>Luteibacter</taxon>
    </lineage>
</organism>
<feature type="transmembrane region" description="Helical" evidence="1">
    <location>
        <begin position="110"/>
        <end position="129"/>
    </location>
</feature>
<dbReference type="InterPro" id="IPR006860">
    <property type="entry name" value="FecR"/>
</dbReference>
<dbReference type="PANTHER" id="PTHR30273">
    <property type="entry name" value="PERIPLASMIC SIGNAL SENSOR AND SIGMA FACTOR ACTIVATOR FECR-RELATED"/>
    <property type="match status" value="1"/>
</dbReference>
<dbReference type="AlphaFoldDB" id="A0A4Y5Z348"/>
<evidence type="ECO:0000256" key="1">
    <source>
        <dbReference type="SAM" id="Phobius"/>
    </source>
</evidence>
<dbReference type="GO" id="GO:0016989">
    <property type="term" value="F:sigma factor antagonist activity"/>
    <property type="evidence" value="ECO:0007669"/>
    <property type="project" value="TreeGrafter"/>
</dbReference>
<evidence type="ECO:0000259" key="2">
    <source>
        <dbReference type="Pfam" id="PF04773"/>
    </source>
</evidence>
<proteinExistence type="predicted"/>
<evidence type="ECO:0000313" key="4">
    <source>
        <dbReference type="EMBL" id="QDE39701.1"/>
    </source>
</evidence>
<accession>A0A4Y5Z348</accession>
<feature type="domain" description="FecR N-terminal" evidence="3">
    <location>
        <begin position="15"/>
        <end position="47"/>
    </location>
</feature>
<reference evidence="4 5" key="1">
    <citation type="submission" date="2019-06" db="EMBL/GenBank/DDBJ databases">
        <title>A complete genome sequence for Luteibacter pinisoli MAH-14.</title>
        <authorList>
            <person name="Baltrus D.A."/>
        </authorList>
    </citation>
    <scope>NUCLEOTIDE SEQUENCE [LARGE SCALE GENOMIC DNA]</scope>
    <source>
        <strain evidence="4 5">MAH-14</strain>
    </source>
</reference>
<keyword evidence="1" id="KW-1133">Transmembrane helix</keyword>
<dbReference type="EMBL" id="CP041046">
    <property type="protein sequence ID" value="QDE39701.1"/>
    <property type="molecule type" value="Genomic_DNA"/>
</dbReference>